<feature type="region of interest" description="Disordered" evidence="1">
    <location>
        <begin position="92"/>
        <end position="222"/>
    </location>
</feature>
<dbReference type="AlphaFoldDB" id="A0A834C9Q1"/>
<accession>A0A834C9Q1</accession>
<name>A0A834C9Q1_ORYME</name>
<feature type="compositionally biased region" description="Basic residues" evidence="1">
    <location>
        <begin position="167"/>
        <end position="178"/>
    </location>
</feature>
<protein>
    <submittedName>
        <fullName evidence="2">Uncharacterized protein</fullName>
    </submittedName>
</protein>
<gene>
    <name evidence="2" type="ORF">FQA47_014350</name>
</gene>
<sequence length="222" mass="23864">MNADRENNTTRNSKGAKEELEKSAANTFSRGRGFRGHGRGGRMGRGSMRGGRGMIKGFGPPGRGRGRGMDGAMNGFGPMRCFSLGMGRMQPYPDMRGFRGRGGPVGMGPPFPPPLSPPPPPPPPMHLRGPLPPMPRHGPRPPPPPCFPGFRGPPPLPGGMRPARPLRPFHPRGPRGYHKGPVPPPPPHPPPGPGQRWPGPPGGRRFLHSLPPQKPINRHPLM</sequence>
<dbReference type="Proteomes" id="UP000646548">
    <property type="component" value="Unassembled WGS sequence"/>
</dbReference>
<evidence type="ECO:0000313" key="2">
    <source>
        <dbReference type="EMBL" id="KAF6728317.1"/>
    </source>
</evidence>
<feature type="compositionally biased region" description="Pro residues" evidence="1">
    <location>
        <begin position="181"/>
        <end position="201"/>
    </location>
</feature>
<evidence type="ECO:0000313" key="3">
    <source>
        <dbReference type="Proteomes" id="UP000646548"/>
    </source>
</evidence>
<feature type="compositionally biased region" description="Pro residues" evidence="1">
    <location>
        <begin position="107"/>
        <end position="157"/>
    </location>
</feature>
<comment type="caution">
    <text evidence="2">The sequence shown here is derived from an EMBL/GenBank/DDBJ whole genome shotgun (WGS) entry which is preliminary data.</text>
</comment>
<feature type="compositionally biased region" description="Basic residues" evidence="1">
    <location>
        <begin position="32"/>
        <end position="42"/>
    </location>
</feature>
<feature type="region of interest" description="Disordered" evidence="1">
    <location>
        <begin position="1"/>
        <end position="68"/>
    </location>
</feature>
<evidence type="ECO:0000256" key="1">
    <source>
        <dbReference type="SAM" id="MobiDB-lite"/>
    </source>
</evidence>
<dbReference type="EMBL" id="WKFB01000285">
    <property type="protein sequence ID" value="KAF6728317.1"/>
    <property type="molecule type" value="Genomic_DNA"/>
</dbReference>
<reference evidence="2" key="1">
    <citation type="journal article" name="BMC Genomics">
        <title>Long-read sequencing and de novo genome assembly of marine medaka (Oryzias melastigma).</title>
        <authorList>
            <person name="Liang P."/>
            <person name="Saqib H.S.A."/>
            <person name="Ni X."/>
            <person name="Shen Y."/>
        </authorList>
    </citation>
    <scope>NUCLEOTIDE SEQUENCE</scope>
    <source>
        <strain evidence="2">Bigg-433</strain>
    </source>
</reference>
<proteinExistence type="predicted"/>
<organism evidence="2 3">
    <name type="scientific">Oryzias melastigma</name>
    <name type="common">Marine medaka</name>
    <dbReference type="NCBI Taxonomy" id="30732"/>
    <lineage>
        <taxon>Eukaryota</taxon>
        <taxon>Metazoa</taxon>
        <taxon>Chordata</taxon>
        <taxon>Craniata</taxon>
        <taxon>Vertebrata</taxon>
        <taxon>Euteleostomi</taxon>
        <taxon>Actinopterygii</taxon>
        <taxon>Neopterygii</taxon>
        <taxon>Teleostei</taxon>
        <taxon>Neoteleostei</taxon>
        <taxon>Acanthomorphata</taxon>
        <taxon>Ovalentaria</taxon>
        <taxon>Atherinomorphae</taxon>
        <taxon>Beloniformes</taxon>
        <taxon>Adrianichthyidae</taxon>
        <taxon>Oryziinae</taxon>
        <taxon>Oryzias</taxon>
    </lineage>
</organism>
<feature type="compositionally biased region" description="Gly residues" evidence="1">
    <location>
        <begin position="43"/>
        <end position="63"/>
    </location>
</feature>